<reference evidence="1" key="2">
    <citation type="journal article" date="2015" name="Fish Shellfish Immunol.">
        <title>Early steps in the European eel (Anguilla anguilla)-Vibrio vulnificus interaction in the gills: Role of the RtxA13 toxin.</title>
        <authorList>
            <person name="Callol A."/>
            <person name="Pajuelo D."/>
            <person name="Ebbesson L."/>
            <person name="Teles M."/>
            <person name="MacKenzie S."/>
            <person name="Amaro C."/>
        </authorList>
    </citation>
    <scope>NUCLEOTIDE SEQUENCE</scope>
</reference>
<name>A0A0E9Q3E2_ANGAN</name>
<dbReference type="AlphaFoldDB" id="A0A0E9Q3E2"/>
<proteinExistence type="predicted"/>
<reference evidence="1" key="1">
    <citation type="submission" date="2014-11" db="EMBL/GenBank/DDBJ databases">
        <authorList>
            <person name="Amaro Gonzalez C."/>
        </authorList>
    </citation>
    <scope>NUCLEOTIDE SEQUENCE</scope>
</reference>
<dbReference type="EMBL" id="GBXM01097732">
    <property type="protein sequence ID" value="JAH10845.1"/>
    <property type="molecule type" value="Transcribed_RNA"/>
</dbReference>
<accession>A0A0E9Q3E2</accession>
<evidence type="ECO:0000313" key="1">
    <source>
        <dbReference type="EMBL" id="JAH10845.1"/>
    </source>
</evidence>
<organism evidence="1">
    <name type="scientific">Anguilla anguilla</name>
    <name type="common">European freshwater eel</name>
    <name type="synonym">Muraena anguilla</name>
    <dbReference type="NCBI Taxonomy" id="7936"/>
    <lineage>
        <taxon>Eukaryota</taxon>
        <taxon>Metazoa</taxon>
        <taxon>Chordata</taxon>
        <taxon>Craniata</taxon>
        <taxon>Vertebrata</taxon>
        <taxon>Euteleostomi</taxon>
        <taxon>Actinopterygii</taxon>
        <taxon>Neopterygii</taxon>
        <taxon>Teleostei</taxon>
        <taxon>Anguilliformes</taxon>
        <taxon>Anguillidae</taxon>
        <taxon>Anguilla</taxon>
    </lineage>
</organism>
<protein>
    <submittedName>
        <fullName evidence="1">Uncharacterized protein</fullName>
    </submittedName>
</protein>
<sequence>MIVWKNLSHNHCICRTSQLCEVPCVVTKQMAYQSASHPENHWMIFLLYEFSDAYINWMCG</sequence>